<organism evidence="2 3">
    <name type="scientific">Phascolomyces articulosus</name>
    <dbReference type="NCBI Taxonomy" id="60185"/>
    <lineage>
        <taxon>Eukaryota</taxon>
        <taxon>Fungi</taxon>
        <taxon>Fungi incertae sedis</taxon>
        <taxon>Mucoromycota</taxon>
        <taxon>Mucoromycotina</taxon>
        <taxon>Mucoromycetes</taxon>
        <taxon>Mucorales</taxon>
        <taxon>Lichtheimiaceae</taxon>
        <taxon>Phascolomyces</taxon>
    </lineage>
</organism>
<evidence type="ECO:0000313" key="3">
    <source>
        <dbReference type="Proteomes" id="UP001209540"/>
    </source>
</evidence>
<dbReference type="GO" id="GO:0016491">
    <property type="term" value="F:oxidoreductase activity"/>
    <property type="evidence" value="ECO:0007669"/>
    <property type="project" value="UniProtKB-KW"/>
</dbReference>
<proteinExistence type="predicted"/>
<dbReference type="Pfam" id="PF14027">
    <property type="entry name" value="Questin_oxidase"/>
    <property type="match status" value="1"/>
</dbReference>
<reference evidence="2" key="1">
    <citation type="journal article" date="2022" name="IScience">
        <title>Evolution of zygomycete secretomes and the origins of terrestrial fungal ecologies.</title>
        <authorList>
            <person name="Chang Y."/>
            <person name="Wang Y."/>
            <person name="Mondo S."/>
            <person name="Ahrendt S."/>
            <person name="Andreopoulos W."/>
            <person name="Barry K."/>
            <person name="Beard J."/>
            <person name="Benny G.L."/>
            <person name="Blankenship S."/>
            <person name="Bonito G."/>
            <person name="Cuomo C."/>
            <person name="Desiro A."/>
            <person name="Gervers K.A."/>
            <person name="Hundley H."/>
            <person name="Kuo A."/>
            <person name="LaButti K."/>
            <person name="Lang B.F."/>
            <person name="Lipzen A."/>
            <person name="O'Donnell K."/>
            <person name="Pangilinan J."/>
            <person name="Reynolds N."/>
            <person name="Sandor L."/>
            <person name="Smith M.E."/>
            <person name="Tsang A."/>
            <person name="Grigoriev I.V."/>
            <person name="Stajich J.E."/>
            <person name="Spatafora J.W."/>
        </authorList>
    </citation>
    <scope>NUCLEOTIDE SEQUENCE</scope>
    <source>
        <strain evidence="2">RSA 2281</strain>
    </source>
</reference>
<dbReference type="Proteomes" id="UP001209540">
    <property type="component" value="Unassembled WGS sequence"/>
</dbReference>
<evidence type="ECO:0000313" key="2">
    <source>
        <dbReference type="EMBL" id="KAI9253409.1"/>
    </source>
</evidence>
<comment type="caution">
    <text evidence="2">The sequence shown here is derived from an EMBL/GenBank/DDBJ whole genome shotgun (WGS) entry which is preliminary data.</text>
</comment>
<accession>A0AAD5K402</accession>
<evidence type="ECO:0000256" key="1">
    <source>
        <dbReference type="ARBA" id="ARBA00023002"/>
    </source>
</evidence>
<dbReference type="InterPro" id="IPR025337">
    <property type="entry name" value="Questin_oxidase-like"/>
</dbReference>
<dbReference type="EMBL" id="JAIXMP010000026">
    <property type="protein sequence ID" value="KAI9253409.1"/>
    <property type="molecule type" value="Genomic_DNA"/>
</dbReference>
<keyword evidence="1" id="KW-0560">Oxidoreductase</keyword>
<name>A0AAD5K402_9FUNG</name>
<sequence>MKSPFVDSNIISSTSIRLRFSGSSPVYLLQHILIEESPPKNDIFFDKSFIQHYLTAHSLGASTNWLQTIYNKHESYLGLEPESLGNLTKENYCKYLGQCTAYKSSLDFFKDEIEKYVCKRLQIDLLAQYNNNSSSDNIAVAEEENFWFGALHQAFDAKEAHIIKSIRTLALAQIILYGKNPVSTLNLVQIEEQVQDILLKDAQVTLDIPGRSSDLLVSWDLAVIGIANI</sequence>
<keyword evidence="3" id="KW-1185">Reference proteome</keyword>
<gene>
    <name evidence="2" type="ORF">BDA99DRAFT_540660</name>
</gene>
<dbReference type="AlphaFoldDB" id="A0AAD5K402"/>
<reference evidence="2" key="2">
    <citation type="submission" date="2023-02" db="EMBL/GenBank/DDBJ databases">
        <authorList>
            <consortium name="DOE Joint Genome Institute"/>
            <person name="Mondo S.J."/>
            <person name="Chang Y."/>
            <person name="Wang Y."/>
            <person name="Ahrendt S."/>
            <person name="Andreopoulos W."/>
            <person name="Barry K."/>
            <person name="Beard J."/>
            <person name="Benny G.L."/>
            <person name="Blankenship S."/>
            <person name="Bonito G."/>
            <person name="Cuomo C."/>
            <person name="Desiro A."/>
            <person name="Gervers K.A."/>
            <person name="Hundley H."/>
            <person name="Kuo A."/>
            <person name="LaButti K."/>
            <person name="Lang B.F."/>
            <person name="Lipzen A."/>
            <person name="O'Donnell K."/>
            <person name="Pangilinan J."/>
            <person name="Reynolds N."/>
            <person name="Sandor L."/>
            <person name="Smith M.W."/>
            <person name="Tsang A."/>
            <person name="Grigoriev I.V."/>
            <person name="Stajich J.E."/>
            <person name="Spatafora J.W."/>
        </authorList>
    </citation>
    <scope>NUCLEOTIDE SEQUENCE</scope>
    <source>
        <strain evidence="2">RSA 2281</strain>
    </source>
</reference>
<protein>
    <submittedName>
        <fullName evidence="2">Uncharacterized protein</fullName>
    </submittedName>
</protein>